<evidence type="ECO:0000256" key="2">
    <source>
        <dbReference type="ARBA" id="ARBA00010388"/>
    </source>
</evidence>
<evidence type="ECO:0000256" key="7">
    <source>
        <dbReference type="SAM" id="Phobius"/>
    </source>
</evidence>
<keyword evidence="4 7" id="KW-0812">Transmembrane</keyword>
<keyword evidence="9" id="KW-1185">Reference proteome</keyword>
<dbReference type="InterPro" id="IPR039428">
    <property type="entry name" value="NUOK/Mnh_C1-like"/>
</dbReference>
<organism evidence="8 9">
    <name type="scientific">Micrococcoides hystricis</name>
    <dbReference type="NCBI Taxonomy" id="1572761"/>
    <lineage>
        <taxon>Bacteria</taxon>
        <taxon>Bacillati</taxon>
        <taxon>Actinomycetota</taxon>
        <taxon>Actinomycetes</taxon>
        <taxon>Micrococcales</taxon>
        <taxon>Micrococcaceae</taxon>
        <taxon>Micrococcoides</taxon>
    </lineage>
</organism>
<protein>
    <submittedName>
        <fullName evidence="8">Sodium:proton antiporter</fullName>
    </submittedName>
</protein>
<dbReference type="EMBL" id="JBHLUB010000032">
    <property type="protein sequence ID" value="MFC0582962.1"/>
    <property type="molecule type" value="Genomic_DNA"/>
</dbReference>
<gene>
    <name evidence="8" type="ORF">ACFFFR_11345</name>
</gene>
<dbReference type="PANTHER" id="PTHR34583:SF2">
    <property type="entry name" value="ANTIPORTER SUBUNIT MNHC2-RELATED"/>
    <property type="match status" value="1"/>
</dbReference>
<dbReference type="InterPro" id="IPR050601">
    <property type="entry name" value="CPA3_antiporter_subunitC"/>
</dbReference>
<dbReference type="Gene3D" id="1.10.287.3510">
    <property type="match status" value="1"/>
</dbReference>
<keyword evidence="5 7" id="KW-1133">Transmembrane helix</keyword>
<evidence type="ECO:0000256" key="3">
    <source>
        <dbReference type="ARBA" id="ARBA00022475"/>
    </source>
</evidence>
<name>A0ABV6PF11_9MICC</name>
<evidence type="ECO:0000256" key="1">
    <source>
        <dbReference type="ARBA" id="ARBA00004651"/>
    </source>
</evidence>
<reference evidence="8 9" key="1">
    <citation type="submission" date="2024-09" db="EMBL/GenBank/DDBJ databases">
        <authorList>
            <person name="Sun Q."/>
            <person name="Mori K."/>
        </authorList>
    </citation>
    <scope>NUCLEOTIDE SEQUENCE [LARGE SCALE GENOMIC DNA]</scope>
    <source>
        <strain evidence="8 9">NCAIM B.02604</strain>
    </source>
</reference>
<feature type="transmembrane region" description="Helical" evidence="7">
    <location>
        <begin position="70"/>
        <end position="92"/>
    </location>
</feature>
<dbReference type="PANTHER" id="PTHR34583">
    <property type="entry name" value="ANTIPORTER SUBUNIT MNHC2-RELATED"/>
    <property type="match status" value="1"/>
</dbReference>
<accession>A0ABV6PF11</accession>
<comment type="caution">
    <text evidence="8">The sequence shown here is derived from an EMBL/GenBank/DDBJ whole genome shotgun (WGS) entry which is preliminary data.</text>
</comment>
<keyword evidence="3" id="KW-1003">Cell membrane</keyword>
<keyword evidence="6 7" id="KW-0472">Membrane</keyword>
<dbReference type="Pfam" id="PF00420">
    <property type="entry name" value="Oxidored_q2"/>
    <property type="match status" value="1"/>
</dbReference>
<evidence type="ECO:0000313" key="8">
    <source>
        <dbReference type="EMBL" id="MFC0582962.1"/>
    </source>
</evidence>
<comment type="similarity">
    <text evidence="2">Belongs to the CPA3 antiporters (TC 2.A.63) subunit C family.</text>
</comment>
<evidence type="ECO:0000256" key="6">
    <source>
        <dbReference type="ARBA" id="ARBA00023136"/>
    </source>
</evidence>
<feature type="transmembrane region" description="Helical" evidence="7">
    <location>
        <begin position="27"/>
        <end position="49"/>
    </location>
</feature>
<evidence type="ECO:0000256" key="4">
    <source>
        <dbReference type="ARBA" id="ARBA00022692"/>
    </source>
</evidence>
<dbReference type="RefSeq" id="WP_377460541.1">
    <property type="nucleotide sequence ID" value="NZ_JBHLUB010000032.1"/>
</dbReference>
<evidence type="ECO:0000256" key="5">
    <source>
        <dbReference type="ARBA" id="ARBA00022989"/>
    </source>
</evidence>
<comment type="subcellular location">
    <subcellularLocation>
        <location evidence="1">Cell membrane</location>
        <topology evidence="1">Multi-pass membrane protein</topology>
    </subcellularLocation>
</comment>
<proteinExistence type="inferred from homology"/>
<evidence type="ECO:0000313" key="9">
    <source>
        <dbReference type="Proteomes" id="UP001589862"/>
    </source>
</evidence>
<sequence>MILALTVTVLVTGGVYLTLQRSMVQTIFGLGLLAHAANFLLLASGVPAWRSEPLANITPAADGADPLPQAFVLTAIVISMAVTILMLAMAVIGHNDDQKRVPATGEEGDA</sequence>
<dbReference type="Proteomes" id="UP001589862">
    <property type="component" value="Unassembled WGS sequence"/>
</dbReference>